<reference evidence="7 8" key="1">
    <citation type="submission" date="2018-03" db="EMBL/GenBank/DDBJ databases">
        <title>Genomic Encyclopedia of Archaeal and Bacterial Type Strains, Phase II (KMG-II): from individual species to whole genera.</title>
        <authorList>
            <person name="Goeker M."/>
        </authorList>
    </citation>
    <scope>NUCLEOTIDE SEQUENCE [LARGE SCALE GENOMIC DNA]</scope>
    <source>
        <strain evidence="7 8">DSM 45312</strain>
    </source>
</reference>
<evidence type="ECO:0000256" key="4">
    <source>
        <dbReference type="ARBA" id="ARBA00022827"/>
    </source>
</evidence>
<dbReference type="InterPro" id="IPR016167">
    <property type="entry name" value="FAD-bd_PCMH_sub1"/>
</dbReference>
<evidence type="ECO:0000313" key="8">
    <source>
        <dbReference type="Proteomes" id="UP000240542"/>
    </source>
</evidence>
<dbReference type="Gene3D" id="3.30.43.10">
    <property type="entry name" value="Uridine Diphospho-n-acetylenolpyruvylglucosamine Reductase, domain 2"/>
    <property type="match status" value="1"/>
</dbReference>
<dbReference type="Pfam" id="PF01565">
    <property type="entry name" value="FAD_binding_4"/>
    <property type="match status" value="1"/>
</dbReference>
<comment type="similarity">
    <text evidence="2">Belongs to the oxygen-dependent FAD-linked oxidoreductase family.</text>
</comment>
<protein>
    <submittedName>
        <fullName evidence="7">FAD/FMN-containing dehydrogenase</fullName>
    </submittedName>
</protein>
<dbReference type="Proteomes" id="UP000240542">
    <property type="component" value="Unassembled WGS sequence"/>
</dbReference>
<comment type="cofactor">
    <cofactor evidence="1">
        <name>FAD</name>
        <dbReference type="ChEBI" id="CHEBI:57692"/>
    </cofactor>
</comment>
<dbReference type="PANTHER" id="PTHR42973">
    <property type="entry name" value="BINDING OXIDOREDUCTASE, PUTATIVE (AFU_ORTHOLOGUE AFUA_1G17690)-RELATED"/>
    <property type="match status" value="1"/>
</dbReference>
<evidence type="ECO:0000256" key="2">
    <source>
        <dbReference type="ARBA" id="ARBA00005466"/>
    </source>
</evidence>
<dbReference type="InterPro" id="IPR036318">
    <property type="entry name" value="FAD-bd_PCMH-like_sf"/>
</dbReference>
<organism evidence="7 8">
    <name type="scientific">Murinocardiopsis flavida</name>
    <dbReference type="NCBI Taxonomy" id="645275"/>
    <lineage>
        <taxon>Bacteria</taxon>
        <taxon>Bacillati</taxon>
        <taxon>Actinomycetota</taxon>
        <taxon>Actinomycetes</taxon>
        <taxon>Streptosporangiales</taxon>
        <taxon>Nocardiopsidaceae</taxon>
        <taxon>Murinocardiopsis</taxon>
    </lineage>
</organism>
<dbReference type="InterPro" id="IPR006094">
    <property type="entry name" value="Oxid_FAD_bind_N"/>
</dbReference>
<keyword evidence="4" id="KW-0274">FAD</keyword>
<gene>
    <name evidence="7" type="ORF">CLV63_11689</name>
</gene>
<evidence type="ECO:0000256" key="3">
    <source>
        <dbReference type="ARBA" id="ARBA00022630"/>
    </source>
</evidence>
<dbReference type="Gene3D" id="3.40.462.20">
    <property type="match status" value="1"/>
</dbReference>
<dbReference type="InterPro" id="IPR050416">
    <property type="entry name" value="FAD-linked_Oxidoreductase"/>
</dbReference>
<dbReference type="PROSITE" id="PS51387">
    <property type="entry name" value="FAD_PCMH"/>
    <property type="match status" value="1"/>
</dbReference>
<sequence>MTINDLRNAVKGEVLLPGSDGFAQAAAAWNLTVAQPVAAVVTAADADDAADLVRYARSAGLSVAAQPNGHGASGATDGVILLRTGRLDHVAVDAGRRRARAGAGARWGAVQAAAAPHGLTGLAGSMPEISVTGFTLGGGLSWFGRAYGWASQSVRSFDVVDADGDRSQVSADSDPDLFWALRGGGGDFALVTAVEFDLHPAPALYGGRVMWPGARTAEVFDAFREVTAHAPPELSVWFHRFQFPDAPPMVAVDAAYLGGAAEGRELLARLDKIGDAAADTRAVLPVERLGDITKEPTAPAPSMARAALLTGVPEQAAETLVETPIGPLINAQVRHLGGALAAEAPGTGARGPVAEPYLLYLIGLGLPHLKDGVAAKLAEFSGALGDHVSGRVPYTFLSPGQQAADAFDPPTLDRLRAVKRARDPHGVFRANYPVLGG</sequence>
<dbReference type="GO" id="GO:0016491">
    <property type="term" value="F:oxidoreductase activity"/>
    <property type="evidence" value="ECO:0007669"/>
    <property type="project" value="UniProtKB-KW"/>
</dbReference>
<dbReference type="SUPFAM" id="SSF56176">
    <property type="entry name" value="FAD-binding/transporter-associated domain-like"/>
    <property type="match status" value="1"/>
</dbReference>
<dbReference type="InterPro" id="IPR016166">
    <property type="entry name" value="FAD-bd_PCMH"/>
</dbReference>
<dbReference type="GO" id="GO:0071949">
    <property type="term" value="F:FAD binding"/>
    <property type="evidence" value="ECO:0007669"/>
    <property type="project" value="InterPro"/>
</dbReference>
<comment type="caution">
    <text evidence="7">The sequence shown here is derived from an EMBL/GenBank/DDBJ whole genome shotgun (WGS) entry which is preliminary data.</text>
</comment>
<dbReference type="InterPro" id="IPR016169">
    <property type="entry name" value="FAD-bd_PCMH_sub2"/>
</dbReference>
<keyword evidence="5" id="KW-0560">Oxidoreductase</keyword>
<dbReference type="RefSeq" id="WP_106584952.1">
    <property type="nucleotide sequence ID" value="NZ_PYGA01000016.1"/>
</dbReference>
<evidence type="ECO:0000313" key="7">
    <source>
        <dbReference type="EMBL" id="PSK93682.1"/>
    </source>
</evidence>
<keyword evidence="3" id="KW-0285">Flavoprotein</keyword>
<name>A0A2P8D902_9ACTN</name>
<evidence type="ECO:0000256" key="1">
    <source>
        <dbReference type="ARBA" id="ARBA00001974"/>
    </source>
</evidence>
<accession>A0A2P8D902</accession>
<proteinExistence type="inferred from homology"/>
<dbReference type="EMBL" id="PYGA01000016">
    <property type="protein sequence ID" value="PSK93682.1"/>
    <property type="molecule type" value="Genomic_DNA"/>
</dbReference>
<evidence type="ECO:0000259" key="6">
    <source>
        <dbReference type="PROSITE" id="PS51387"/>
    </source>
</evidence>
<dbReference type="AlphaFoldDB" id="A0A2P8D902"/>
<dbReference type="OrthoDB" id="5169292at2"/>
<dbReference type="Gene3D" id="3.30.465.10">
    <property type="match status" value="1"/>
</dbReference>
<evidence type="ECO:0000256" key="5">
    <source>
        <dbReference type="ARBA" id="ARBA00023002"/>
    </source>
</evidence>
<dbReference type="PANTHER" id="PTHR42973:SF39">
    <property type="entry name" value="FAD-BINDING PCMH-TYPE DOMAIN-CONTAINING PROTEIN"/>
    <property type="match status" value="1"/>
</dbReference>
<keyword evidence="8" id="KW-1185">Reference proteome</keyword>
<feature type="domain" description="FAD-binding PCMH-type" evidence="6">
    <location>
        <begin position="33"/>
        <end position="201"/>
    </location>
</feature>